<organism evidence="4 5">
    <name type="scientific">Coleophoma crateriformis</name>
    <dbReference type="NCBI Taxonomy" id="565419"/>
    <lineage>
        <taxon>Eukaryota</taxon>
        <taxon>Fungi</taxon>
        <taxon>Dikarya</taxon>
        <taxon>Ascomycota</taxon>
        <taxon>Pezizomycotina</taxon>
        <taxon>Leotiomycetes</taxon>
        <taxon>Helotiales</taxon>
        <taxon>Dermateaceae</taxon>
        <taxon>Coleophoma</taxon>
    </lineage>
</organism>
<dbReference type="GO" id="GO:0003677">
    <property type="term" value="F:DNA binding"/>
    <property type="evidence" value="ECO:0007669"/>
    <property type="project" value="InterPro"/>
</dbReference>
<feature type="domain" description="Xylanolytic transcriptional activator regulatory" evidence="3">
    <location>
        <begin position="251"/>
        <end position="333"/>
    </location>
</feature>
<dbReference type="AlphaFoldDB" id="A0A3D8T163"/>
<evidence type="ECO:0000256" key="2">
    <source>
        <dbReference type="ARBA" id="ARBA00023242"/>
    </source>
</evidence>
<keyword evidence="5" id="KW-1185">Reference proteome</keyword>
<dbReference type="InterPro" id="IPR007219">
    <property type="entry name" value="XnlR_reg_dom"/>
</dbReference>
<dbReference type="OrthoDB" id="5344325at2759"/>
<evidence type="ECO:0000259" key="3">
    <source>
        <dbReference type="SMART" id="SM00906"/>
    </source>
</evidence>
<dbReference type="CDD" id="cd12148">
    <property type="entry name" value="fungal_TF_MHR"/>
    <property type="match status" value="1"/>
</dbReference>
<name>A0A3D8T163_9HELO</name>
<comment type="caution">
    <text evidence="4">The sequence shown here is derived from an EMBL/GenBank/DDBJ whole genome shotgun (WGS) entry which is preliminary data.</text>
</comment>
<dbReference type="GO" id="GO:0006351">
    <property type="term" value="P:DNA-templated transcription"/>
    <property type="evidence" value="ECO:0007669"/>
    <property type="project" value="InterPro"/>
</dbReference>
<dbReference type="GO" id="GO:0008270">
    <property type="term" value="F:zinc ion binding"/>
    <property type="evidence" value="ECO:0007669"/>
    <property type="project" value="InterPro"/>
</dbReference>
<comment type="subcellular location">
    <subcellularLocation>
        <location evidence="1">Nucleus</location>
    </subcellularLocation>
</comment>
<evidence type="ECO:0000313" key="4">
    <source>
        <dbReference type="EMBL" id="RDW92274.1"/>
    </source>
</evidence>
<dbReference type="Proteomes" id="UP000256328">
    <property type="component" value="Unassembled WGS sequence"/>
</dbReference>
<dbReference type="EMBL" id="PDLN01000002">
    <property type="protein sequence ID" value="RDW92274.1"/>
    <property type="molecule type" value="Genomic_DNA"/>
</dbReference>
<dbReference type="GO" id="GO:0005634">
    <property type="term" value="C:nucleus"/>
    <property type="evidence" value="ECO:0007669"/>
    <property type="project" value="UniProtKB-SubCell"/>
</dbReference>
<reference evidence="4 5" key="1">
    <citation type="journal article" date="2018" name="IMA Fungus">
        <title>IMA Genome-F 9: Draft genome sequence of Annulohypoxylon stygium, Aspergillus mulundensis, Berkeleyomyces basicola (syn. Thielaviopsis basicola), Ceratocystis smalleyi, two Cercospora beticola strains, Coleophoma cylindrospora, Fusarium fracticaudum, Phialophora cf. hyalina, and Morchella septimelata.</title>
        <authorList>
            <person name="Wingfield B.D."/>
            <person name="Bills G.F."/>
            <person name="Dong Y."/>
            <person name="Huang W."/>
            <person name="Nel W.J."/>
            <person name="Swalarsk-Parry B.S."/>
            <person name="Vaghefi N."/>
            <person name="Wilken P.M."/>
            <person name="An Z."/>
            <person name="de Beer Z.W."/>
            <person name="De Vos L."/>
            <person name="Chen L."/>
            <person name="Duong T.A."/>
            <person name="Gao Y."/>
            <person name="Hammerbacher A."/>
            <person name="Kikkert J.R."/>
            <person name="Li Y."/>
            <person name="Li H."/>
            <person name="Li K."/>
            <person name="Li Q."/>
            <person name="Liu X."/>
            <person name="Ma X."/>
            <person name="Naidoo K."/>
            <person name="Pethybridge S.J."/>
            <person name="Sun J."/>
            <person name="Steenkamp E.T."/>
            <person name="van der Nest M.A."/>
            <person name="van Wyk S."/>
            <person name="Wingfield M.J."/>
            <person name="Xiong C."/>
            <person name="Yue Q."/>
            <person name="Zhang X."/>
        </authorList>
    </citation>
    <scope>NUCLEOTIDE SEQUENCE [LARGE SCALE GENOMIC DNA]</scope>
    <source>
        <strain evidence="4 5">BP5796</strain>
    </source>
</reference>
<dbReference type="PANTHER" id="PTHR31001">
    <property type="entry name" value="UNCHARACTERIZED TRANSCRIPTIONAL REGULATORY PROTEIN"/>
    <property type="match status" value="1"/>
</dbReference>
<dbReference type="PANTHER" id="PTHR31001:SF87">
    <property type="entry name" value="COL-21"/>
    <property type="match status" value="1"/>
</dbReference>
<dbReference type="SMART" id="SM00906">
    <property type="entry name" value="Fungal_trans"/>
    <property type="match status" value="1"/>
</dbReference>
<protein>
    <recommendedName>
        <fullName evidence="3">Xylanolytic transcriptional activator regulatory domain-containing protein</fullName>
    </recommendedName>
</protein>
<sequence length="670" mass="74468">MNRSPEFLSSSVLGPGMRRADALKQQKNSQSTSTVDPADNGLHASLIVGPTTTEGLDISSFGYSGTNAHSTLSSLVNLQSQFGDLNLFPDTVESDAGLTLKSRYTGLVSQLPDKSYTKSLVTLFFDNVNDWQYSILDRYFFQTQLENWRNCIPEMILVGHQKGTRSNDDKYFPALLFQVVALSLLFLPPTAAIDLESLKKGKSLHALSAKYSDLGCTLMALLGRHFPTISSVQHDLLRSAWLKSSDLIPESWHTLSQAIRQAQEIGLHEDKKGNEGSDSVADKLCQIWHDEYRKRLWLNLFMWDIQMAMMLGRPTTIDTNACKFTPPMNCSMPKNLSETVPELLKEGDAPSPFTERLLQYQLTLQILKMTAMGANRPFPRDPSIISALHQEALSFLNSIPATLRHQNPDTRWDTECSFLIHQREFLLCGTLCYLLALHRPHSSTISKSRDAALQAAFMILESQQRLFKHISPQYYKLHSITFFNFDASVQLSAILLSQPAPEALTVERALRCIGLSINLLEAVAGQSALAKAGLPVVQALYQRLQASLHMDHEEVSSLLPKLPSDIVLTPRPDIMGSGVSDNTISDSLWTFDHHSAQISLNFGSSWDSFGGEKFNSRTLPLDSMADHATSPYLPGQGFSADGLVNGSSGTDLLAQMDISTDEHFPHWYID</sequence>
<evidence type="ECO:0000256" key="1">
    <source>
        <dbReference type="ARBA" id="ARBA00004123"/>
    </source>
</evidence>
<dbReference type="InterPro" id="IPR050613">
    <property type="entry name" value="Sec_Metabolite_Reg"/>
</dbReference>
<gene>
    <name evidence="4" type="ORF">BP5796_01668</name>
</gene>
<dbReference type="Pfam" id="PF04082">
    <property type="entry name" value="Fungal_trans"/>
    <property type="match status" value="1"/>
</dbReference>
<accession>A0A3D8T163</accession>
<proteinExistence type="predicted"/>
<evidence type="ECO:0000313" key="5">
    <source>
        <dbReference type="Proteomes" id="UP000256328"/>
    </source>
</evidence>
<keyword evidence="2" id="KW-0539">Nucleus</keyword>